<comment type="caution">
    <text evidence="2">The sequence shown here is derived from an EMBL/GenBank/DDBJ whole genome shotgun (WGS) entry which is preliminary data.</text>
</comment>
<organism evidence="2 3">
    <name type="scientific">Cherax quadricarinatus</name>
    <name type="common">Australian red claw crayfish</name>
    <dbReference type="NCBI Taxonomy" id="27406"/>
    <lineage>
        <taxon>Eukaryota</taxon>
        <taxon>Metazoa</taxon>
        <taxon>Ecdysozoa</taxon>
        <taxon>Arthropoda</taxon>
        <taxon>Crustacea</taxon>
        <taxon>Multicrustacea</taxon>
        <taxon>Malacostraca</taxon>
        <taxon>Eumalacostraca</taxon>
        <taxon>Eucarida</taxon>
        <taxon>Decapoda</taxon>
        <taxon>Pleocyemata</taxon>
        <taxon>Astacidea</taxon>
        <taxon>Parastacoidea</taxon>
        <taxon>Parastacidae</taxon>
        <taxon>Cherax</taxon>
    </lineage>
</organism>
<dbReference type="Proteomes" id="UP001445076">
    <property type="component" value="Unassembled WGS sequence"/>
</dbReference>
<protein>
    <submittedName>
        <fullName evidence="2">Uncharacterized protein</fullName>
    </submittedName>
</protein>
<feature type="non-terminal residue" evidence="2">
    <location>
        <position position="109"/>
    </location>
</feature>
<accession>A0AAW0W5P0</accession>
<feature type="non-terminal residue" evidence="2">
    <location>
        <position position="1"/>
    </location>
</feature>
<sequence length="109" mass="12045">DTRHEEVMEAHMRGQLQLLAPGGLGAMSGYPIPPMSLLPHTNLPQNLPLVKNFPPQNFSIKDQHLLKPPPFMHPAGGLGRRASDGGANLQMYFQRQFPDGGWSHPNSQE</sequence>
<feature type="region of interest" description="Disordered" evidence="1">
    <location>
        <begin position="62"/>
        <end position="85"/>
    </location>
</feature>
<name>A0AAW0W5P0_CHEQU</name>
<keyword evidence="3" id="KW-1185">Reference proteome</keyword>
<evidence type="ECO:0000256" key="1">
    <source>
        <dbReference type="SAM" id="MobiDB-lite"/>
    </source>
</evidence>
<dbReference type="EMBL" id="JARKIK010000084">
    <property type="protein sequence ID" value="KAK8724908.1"/>
    <property type="molecule type" value="Genomic_DNA"/>
</dbReference>
<proteinExistence type="predicted"/>
<evidence type="ECO:0000313" key="2">
    <source>
        <dbReference type="EMBL" id="KAK8724908.1"/>
    </source>
</evidence>
<gene>
    <name evidence="2" type="ORF">OTU49_010971</name>
</gene>
<reference evidence="2 3" key="1">
    <citation type="journal article" date="2024" name="BMC Genomics">
        <title>Genome assembly of redclaw crayfish (Cherax quadricarinatus) provides insights into its immune adaptation and hypoxia tolerance.</title>
        <authorList>
            <person name="Liu Z."/>
            <person name="Zheng J."/>
            <person name="Li H."/>
            <person name="Fang K."/>
            <person name="Wang S."/>
            <person name="He J."/>
            <person name="Zhou D."/>
            <person name="Weng S."/>
            <person name="Chi M."/>
            <person name="Gu Z."/>
            <person name="He J."/>
            <person name="Li F."/>
            <person name="Wang M."/>
        </authorList>
    </citation>
    <scope>NUCLEOTIDE SEQUENCE [LARGE SCALE GENOMIC DNA]</scope>
    <source>
        <strain evidence="2">ZL_2023a</strain>
    </source>
</reference>
<dbReference type="AlphaFoldDB" id="A0AAW0W5P0"/>
<evidence type="ECO:0000313" key="3">
    <source>
        <dbReference type="Proteomes" id="UP001445076"/>
    </source>
</evidence>